<dbReference type="Gene3D" id="3.10.129.10">
    <property type="entry name" value="Hotdog Thioesterase"/>
    <property type="match status" value="1"/>
</dbReference>
<protein>
    <submittedName>
        <fullName evidence="2">Protein dehydratase</fullName>
    </submittedName>
</protein>
<dbReference type="EMBL" id="RWKW01000102">
    <property type="protein sequence ID" value="RST83484.1"/>
    <property type="molecule type" value="Genomic_DNA"/>
</dbReference>
<dbReference type="Pfam" id="PF13452">
    <property type="entry name" value="FAS1_DH_region"/>
    <property type="match status" value="1"/>
</dbReference>
<gene>
    <name evidence="2" type="ORF">EJC49_22230</name>
</gene>
<dbReference type="PANTHER" id="PTHR28152">
    <property type="entry name" value="HYDROXYACYL-THIOESTER DEHYDRATASE TYPE 2, MITOCHONDRIAL"/>
    <property type="match status" value="1"/>
</dbReference>
<evidence type="ECO:0000313" key="3">
    <source>
        <dbReference type="Proteomes" id="UP000278398"/>
    </source>
</evidence>
<dbReference type="OrthoDB" id="7183822at2"/>
<organism evidence="2 3">
    <name type="scientific">Aquibium carbonis</name>
    <dbReference type="NCBI Taxonomy" id="2495581"/>
    <lineage>
        <taxon>Bacteria</taxon>
        <taxon>Pseudomonadati</taxon>
        <taxon>Pseudomonadota</taxon>
        <taxon>Alphaproteobacteria</taxon>
        <taxon>Hyphomicrobiales</taxon>
        <taxon>Phyllobacteriaceae</taxon>
        <taxon>Aquibium</taxon>
    </lineage>
</organism>
<dbReference type="InterPro" id="IPR052741">
    <property type="entry name" value="Mitochondrial_HTD2"/>
</dbReference>
<dbReference type="InterPro" id="IPR029069">
    <property type="entry name" value="HotDog_dom_sf"/>
</dbReference>
<sequence length="284" mass="30592">MDGIDIGHLKQWVGREDRQADVVTPGLVERFHATLGASAFHEAGEAPLAIHWCLSPPSLGPDALGPDGHPVRGGFLPPVPLPRRMWAGGQLDFHAPLQVGAEVTRVSRIADVAHKAGRSGELVFVTVEHAIESDGRTMLSERQDIVYRPAAEPGLTSATAPRQPLADPRKAEVSDTVDATTTLLFRYSALTFNGHRIHYDVDYARQAEGYPGLVVHGPLQATLMLHLAARMSGGRTPRRFAYRGVAPLFHGAPFTVNAAEARQGLELWCADAAAHPTMTATAVF</sequence>
<proteinExistence type="predicted"/>
<dbReference type="AlphaFoldDB" id="A0A3R9ZWJ0"/>
<accession>A0A3R9ZWJ0</accession>
<comment type="caution">
    <text evidence="2">The sequence shown here is derived from an EMBL/GenBank/DDBJ whole genome shotgun (WGS) entry which is preliminary data.</text>
</comment>
<dbReference type="GO" id="GO:0019171">
    <property type="term" value="F:(3R)-hydroxyacyl-[acyl-carrier-protein] dehydratase activity"/>
    <property type="evidence" value="ECO:0007669"/>
    <property type="project" value="TreeGrafter"/>
</dbReference>
<dbReference type="InterPro" id="IPR039569">
    <property type="entry name" value="FAS1-like_DH_region"/>
</dbReference>
<keyword evidence="3" id="KW-1185">Reference proteome</keyword>
<feature type="domain" description="FAS1-like dehydratase" evidence="1">
    <location>
        <begin position="18"/>
        <end position="136"/>
    </location>
</feature>
<reference evidence="2 3" key="1">
    <citation type="submission" date="2018-12" db="EMBL/GenBank/DDBJ databases">
        <title>Mesorhizobium carbonis sp. nov., isolated from coal mine water.</title>
        <authorList>
            <person name="Xin W."/>
            <person name="Xu Z."/>
            <person name="Xiang F."/>
            <person name="Zhang J."/>
            <person name="Xi L."/>
            <person name="Liu J."/>
        </authorList>
    </citation>
    <scope>NUCLEOTIDE SEQUENCE [LARGE SCALE GENOMIC DNA]</scope>
    <source>
        <strain evidence="2 3">B2.3</strain>
    </source>
</reference>
<dbReference type="Proteomes" id="UP000278398">
    <property type="component" value="Unassembled WGS sequence"/>
</dbReference>
<evidence type="ECO:0000259" key="1">
    <source>
        <dbReference type="Pfam" id="PF13452"/>
    </source>
</evidence>
<dbReference type="PANTHER" id="PTHR28152:SF1">
    <property type="entry name" value="HYDROXYACYL-THIOESTER DEHYDRATASE TYPE 2, MITOCHONDRIAL"/>
    <property type="match status" value="1"/>
</dbReference>
<dbReference type="SUPFAM" id="SSF54637">
    <property type="entry name" value="Thioesterase/thiol ester dehydrase-isomerase"/>
    <property type="match status" value="2"/>
</dbReference>
<name>A0A3R9ZWJ0_9HYPH</name>
<evidence type="ECO:0000313" key="2">
    <source>
        <dbReference type="EMBL" id="RST83484.1"/>
    </source>
</evidence>
<dbReference type="RefSeq" id="WP_126702126.1">
    <property type="nucleotide sequence ID" value="NZ_RWKW01000102.1"/>
</dbReference>